<feature type="region of interest" description="Disordered" evidence="1">
    <location>
        <begin position="178"/>
        <end position="197"/>
    </location>
</feature>
<gene>
    <name evidence="2" type="primary">TBLA0D02250</name>
    <name evidence="2" type="ORF">TBLA_0D02250</name>
</gene>
<sequence>MSNEYVKRKVALKDIQPCLICNKPSTTVLFNGDNNNGGGADWFYVCDIHLQDNIQFVVPVYSKEYENEVIHLRQLKQKITSTAAIKNGNWDGWVTKLFAKGTKSSTKTDNIEADSAIDADNEDKGTKGQDTKAPADLSALQREYDETLDRITKLQKNNKTYQLSDTFYQSRLERKKQQEKLAARRKQLQESYTNTDPDELLSKFAFPSVPKTS</sequence>
<dbReference type="GO" id="GO:0005768">
    <property type="term" value="C:endosome"/>
    <property type="evidence" value="ECO:0007669"/>
    <property type="project" value="EnsemblFungi"/>
</dbReference>
<dbReference type="OMA" id="SGPDWFY"/>
<dbReference type="InParanoid" id="I2H2X7"/>
<keyword evidence="3" id="KW-1185">Reference proteome</keyword>
<dbReference type="AlphaFoldDB" id="I2H2X7"/>
<dbReference type="GO" id="GO:0001671">
    <property type="term" value="F:ATPase activator activity"/>
    <property type="evidence" value="ECO:0007669"/>
    <property type="project" value="EnsemblFungi"/>
</dbReference>
<evidence type="ECO:0008006" key="4">
    <source>
        <dbReference type="Google" id="ProtNLM"/>
    </source>
</evidence>
<reference evidence="2 3" key="1">
    <citation type="journal article" date="2011" name="Proc. Natl. Acad. Sci. U.S.A.">
        <title>Evolutionary erosion of yeast sex chromosomes by mating-type switching accidents.</title>
        <authorList>
            <person name="Gordon J.L."/>
            <person name="Armisen D."/>
            <person name="Proux-Wera E."/>
            <person name="Oheigeartaigh S.S."/>
            <person name="Byrne K.P."/>
            <person name="Wolfe K.H."/>
        </authorList>
    </citation>
    <scope>NUCLEOTIDE SEQUENCE [LARGE SCALE GENOMIC DNA]</scope>
    <source>
        <strain evidence="3">ATCC 34711 / CBS 6284 / DSM 70876 / NBRC 10599 / NRRL Y-10934 / UCD 77-7</strain>
    </source>
</reference>
<dbReference type="RefSeq" id="XP_004180248.1">
    <property type="nucleotide sequence ID" value="XM_004180200.1"/>
</dbReference>
<evidence type="ECO:0000256" key="1">
    <source>
        <dbReference type="SAM" id="MobiDB-lite"/>
    </source>
</evidence>
<protein>
    <recommendedName>
        <fullName evidence="4">VPS4-associated protein 1</fullName>
    </recommendedName>
</protein>
<feature type="region of interest" description="Disordered" evidence="1">
    <location>
        <begin position="113"/>
        <end position="134"/>
    </location>
</feature>
<dbReference type="KEGG" id="tbl:TBLA_0D02250"/>
<dbReference type="PANTHER" id="PTHR28218">
    <property type="entry name" value="VPS4-ASSOCIATED PROTEIN 1"/>
    <property type="match status" value="1"/>
</dbReference>
<evidence type="ECO:0000313" key="3">
    <source>
        <dbReference type="Proteomes" id="UP000002866"/>
    </source>
</evidence>
<dbReference type="InterPro" id="IPR013640">
    <property type="entry name" value="Vfa1"/>
</dbReference>
<dbReference type="OrthoDB" id="2158714at2759"/>
<dbReference type="FunCoup" id="I2H2X7">
    <property type="interactions" value="20"/>
</dbReference>
<dbReference type="EMBL" id="HE806319">
    <property type="protein sequence ID" value="CCH60729.1"/>
    <property type="molecule type" value="Genomic_DNA"/>
</dbReference>
<evidence type="ECO:0000313" key="2">
    <source>
        <dbReference type="EMBL" id="CCH60729.1"/>
    </source>
</evidence>
<dbReference type="HOGENOM" id="CLU_088285_2_1_1"/>
<dbReference type="Proteomes" id="UP000002866">
    <property type="component" value="Chromosome 4"/>
</dbReference>
<organism evidence="2 3">
    <name type="scientific">Henningerozyma blattae (strain ATCC 34711 / CBS 6284 / DSM 70876 / NBRC 10599 / NRRL Y-10934 / UCD 77-7)</name>
    <name type="common">Yeast</name>
    <name type="synonym">Tetrapisispora blattae</name>
    <dbReference type="NCBI Taxonomy" id="1071380"/>
    <lineage>
        <taxon>Eukaryota</taxon>
        <taxon>Fungi</taxon>
        <taxon>Dikarya</taxon>
        <taxon>Ascomycota</taxon>
        <taxon>Saccharomycotina</taxon>
        <taxon>Saccharomycetes</taxon>
        <taxon>Saccharomycetales</taxon>
        <taxon>Saccharomycetaceae</taxon>
        <taxon>Henningerozyma</taxon>
    </lineage>
</organism>
<dbReference type="GO" id="GO:0007034">
    <property type="term" value="P:vacuolar transport"/>
    <property type="evidence" value="ECO:0007669"/>
    <property type="project" value="EnsemblFungi"/>
</dbReference>
<name>I2H2X7_HENB6</name>
<dbReference type="PANTHER" id="PTHR28218:SF1">
    <property type="entry name" value="VPS4-ASSOCIATED PROTEIN 1"/>
    <property type="match status" value="1"/>
</dbReference>
<dbReference type="eggNOG" id="ENOG502RW3H">
    <property type="taxonomic scope" value="Eukaryota"/>
</dbReference>
<dbReference type="Pfam" id="PF08432">
    <property type="entry name" value="Vfa1"/>
    <property type="match status" value="1"/>
</dbReference>
<accession>I2H2X7</accession>
<proteinExistence type="predicted"/>
<dbReference type="GeneID" id="14495765"/>